<dbReference type="InterPro" id="IPR042279">
    <property type="entry name" value="Pep_M60_3"/>
</dbReference>
<dbReference type="Gene3D" id="1.10.390.30">
    <property type="entry name" value="Peptidase M60, enhancin-like domain 3"/>
    <property type="match status" value="1"/>
</dbReference>
<feature type="domain" description="Peptidase M60" evidence="2">
    <location>
        <begin position="373"/>
        <end position="674"/>
    </location>
</feature>
<keyword evidence="4" id="KW-1185">Reference proteome</keyword>
<dbReference type="KEGG" id="uli:ETAA1_15450"/>
<dbReference type="Pfam" id="PF13402">
    <property type="entry name" value="Peptidase_M60"/>
    <property type="match status" value="1"/>
</dbReference>
<dbReference type="PROSITE" id="PS51723">
    <property type="entry name" value="PEPTIDASE_M60"/>
    <property type="match status" value="1"/>
</dbReference>
<dbReference type="GO" id="GO:0044325">
    <property type="term" value="F:transmembrane transporter binding"/>
    <property type="evidence" value="ECO:0007669"/>
    <property type="project" value="TreeGrafter"/>
</dbReference>
<accession>A0A517XQ25</accession>
<evidence type="ECO:0000256" key="1">
    <source>
        <dbReference type="SAM" id="SignalP"/>
    </source>
</evidence>
<gene>
    <name evidence="3" type="ORF">ETAA1_15450</name>
</gene>
<dbReference type="Proteomes" id="UP000319576">
    <property type="component" value="Chromosome"/>
</dbReference>
<dbReference type="GO" id="GO:0090314">
    <property type="term" value="P:positive regulation of protein targeting to membrane"/>
    <property type="evidence" value="ECO:0007669"/>
    <property type="project" value="TreeGrafter"/>
</dbReference>
<feature type="chain" id="PRO_5021773897" description="Peptidase M60 domain-containing protein" evidence="1">
    <location>
        <begin position="23"/>
        <end position="749"/>
    </location>
</feature>
<dbReference type="Gene3D" id="2.60.120.1250">
    <property type="entry name" value="Peptidase M60, enhancin-like domain 1"/>
    <property type="match status" value="1"/>
</dbReference>
<dbReference type="EMBL" id="CP036273">
    <property type="protein sequence ID" value="QDU19615.1"/>
    <property type="molecule type" value="Genomic_DNA"/>
</dbReference>
<reference evidence="3 4" key="1">
    <citation type="submission" date="2019-02" db="EMBL/GenBank/DDBJ databases">
        <title>Deep-cultivation of Planctomycetes and their phenomic and genomic characterization uncovers novel biology.</title>
        <authorList>
            <person name="Wiegand S."/>
            <person name="Jogler M."/>
            <person name="Boedeker C."/>
            <person name="Pinto D."/>
            <person name="Vollmers J."/>
            <person name="Rivas-Marin E."/>
            <person name="Kohn T."/>
            <person name="Peeters S.H."/>
            <person name="Heuer A."/>
            <person name="Rast P."/>
            <person name="Oberbeckmann S."/>
            <person name="Bunk B."/>
            <person name="Jeske O."/>
            <person name="Meyerdierks A."/>
            <person name="Storesund J.E."/>
            <person name="Kallscheuer N."/>
            <person name="Luecker S."/>
            <person name="Lage O.M."/>
            <person name="Pohl T."/>
            <person name="Merkel B.J."/>
            <person name="Hornburger P."/>
            <person name="Mueller R.-W."/>
            <person name="Bruemmer F."/>
            <person name="Labrenz M."/>
            <person name="Spormann A.M."/>
            <person name="Op den Camp H."/>
            <person name="Overmann J."/>
            <person name="Amann R."/>
            <person name="Jetten M.S.M."/>
            <person name="Mascher T."/>
            <person name="Medema M.H."/>
            <person name="Devos D.P."/>
            <person name="Kaster A.-K."/>
            <person name="Ovreas L."/>
            <person name="Rohde M."/>
            <person name="Galperin M.Y."/>
            <person name="Jogler C."/>
        </authorList>
    </citation>
    <scope>NUCLEOTIDE SEQUENCE [LARGE SCALE GENOMIC DNA]</scope>
    <source>
        <strain evidence="3 4">ETA_A1</strain>
    </source>
</reference>
<evidence type="ECO:0000313" key="4">
    <source>
        <dbReference type="Proteomes" id="UP000319576"/>
    </source>
</evidence>
<keyword evidence="1" id="KW-0732">Signal</keyword>
<dbReference type="PANTHER" id="PTHR15730">
    <property type="entry name" value="EXPERIMENTAL AUTOIMMUNE PROSTATITIS ANTIGEN 2-RELATED"/>
    <property type="match status" value="1"/>
</dbReference>
<dbReference type="OrthoDB" id="197688at2"/>
<dbReference type="PANTHER" id="PTHR15730:SF5">
    <property type="entry name" value="SI:CH211-210B2.2-RELATED"/>
    <property type="match status" value="1"/>
</dbReference>
<proteinExistence type="predicted"/>
<dbReference type="SMART" id="SM01276">
    <property type="entry name" value="M60-like"/>
    <property type="match status" value="1"/>
</dbReference>
<dbReference type="InterPro" id="IPR035423">
    <property type="entry name" value="M60-like_N"/>
</dbReference>
<dbReference type="Gene3D" id="3.40.390.80">
    <property type="entry name" value="Peptidase M60, enhancin-like domain 2"/>
    <property type="match status" value="1"/>
</dbReference>
<name>A0A517XQ25_9BACT</name>
<dbReference type="RefSeq" id="WP_145235848.1">
    <property type="nucleotide sequence ID" value="NZ_CP036273.1"/>
</dbReference>
<sequence precursor="true">MSRGPLVALALAAFAVALPARQAPPPHAPFLVGVKEIGFPGLPGTVAVFGPRAFPVVTAPAGKAAAAVVAAGETDGGGRVVLFGHEGYLVPPGLGAADTTALVTNAIHWAAGGKATDVIVQGLPNTAAAFVAAGLPAAAPKGALVAKGRGAVIVCNAHRIGPQDAATLARHLAAGGGVVAAGPGWGWEQTNPDKRLAAEHHANQAFAAAGLVLAGGTLDAAKDKRLAVGPPDRLTHVAAAEKLVAAAVKGTEAPPADARTAEATLTRALRYLPAQEQAKLSDRLTATLAGAAAAVPSAKQPLKAGSPGRLALGLRTKLALERPADRTTADPAAATFPGDVPADAPRVKGRTVTFRTGVPGYVCDGVGVSAKADVWHSTGVYAAPGEVVRVTVPAAAAGQGLGVRIGAHTDELWQLDRWQRAPQVSRWAPLASTTTAAANPFGGLVYVTAPVGAKLGDVRATIDGGVAAPVYFAGKTTADEWAKLRAAPAPWGEFVSDKFVLTVPAAVARTVENPAEVVAFWDTVLDGCADLTAVPKQRGRAERMVFDQQISAGYLHSGYPIMGPLNLAPLAVDVPRMKRGGPGEGPWGFFHELGHNHQQRDWTFDGTVEVTCNLYSLYLLETLCPGAPVHDAIRGPSQAKNAARHKTAGATFDGWKGDPFVALIVYDQLRRSFGWDVFKKTFAEYHAAAPADRPRTDAARRDQFVVRFSKAAGKNVAPAFEAWGVPVGEGAKREVMGLPAWAPPAPGAN</sequence>
<evidence type="ECO:0000259" key="2">
    <source>
        <dbReference type="PROSITE" id="PS51723"/>
    </source>
</evidence>
<protein>
    <recommendedName>
        <fullName evidence="2">Peptidase M60 domain-containing protein</fullName>
    </recommendedName>
</protein>
<evidence type="ECO:0000313" key="3">
    <source>
        <dbReference type="EMBL" id="QDU19615.1"/>
    </source>
</evidence>
<dbReference type="GO" id="GO:0005886">
    <property type="term" value="C:plasma membrane"/>
    <property type="evidence" value="ECO:0007669"/>
    <property type="project" value="TreeGrafter"/>
</dbReference>
<feature type="signal peptide" evidence="1">
    <location>
        <begin position="1"/>
        <end position="22"/>
    </location>
</feature>
<dbReference type="Pfam" id="PF17291">
    <property type="entry name" value="M60-like_N"/>
    <property type="match status" value="1"/>
</dbReference>
<dbReference type="AlphaFoldDB" id="A0A517XQ25"/>
<organism evidence="3 4">
    <name type="scientific">Urbifossiella limnaea</name>
    <dbReference type="NCBI Taxonomy" id="2528023"/>
    <lineage>
        <taxon>Bacteria</taxon>
        <taxon>Pseudomonadati</taxon>
        <taxon>Planctomycetota</taxon>
        <taxon>Planctomycetia</taxon>
        <taxon>Gemmatales</taxon>
        <taxon>Gemmataceae</taxon>
        <taxon>Urbifossiella</taxon>
    </lineage>
</organism>
<dbReference type="InterPro" id="IPR031161">
    <property type="entry name" value="Peptidase_M60_dom"/>
</dbReference>
<dbReference type="InterPro" id="IPR051244">
    <property type="entry name" value="TCAF"/>
</dbReference>